<keyword evidence="1" id="KW-1133">Transmembrane helix</keyword>
<dbReference type="AlphaFoldDB" id="Q726R6"/>
<dbReference type="KEGG" id="dvu:DVU_3040"/>
<dbReference type="Proteomes" id="UP000002194">
    <property type="component" value="Chromosome"/>
</dbReference>
<dbReference type="EnsemblBacteria" id="AAS97511">
    <property type="protein sequence ID" value="AAS97511"/>
    <property type="gene ID" value="DVU_3040"/>
</dbReference>
<organism evidence="2 3">
    <name type="scientific">Nitratidesulfovibrio vulgaris (strain ATCC 29579 / DSM 644 / CCUG 34227 / NCIMB 8303 / VKM B-1760 / Hildenborough)</name>
    <name type="common">Desulfovibrio vulgaris</name>
    <dbReference type="NCBI Taxonomy" id="882"/>
    <lineage>
        <taxon>Bacteria</taxon>
        <taxon>Pseudomonadati</taxon>
        <taxon>Thermodesulfobacteriota</taxon>
        <taxon>Desulfovibrionia</taxon>
        <taxon>Desulfovibrionales</taxon>
        <taxon>Desulfovibrionaceae</taxon>
        <taxon>Nitratidesulfovibrio</taxon>
    </lineage>
</organism>
<evidence type="ECO:0000256" key="1">
    <source>
        <dbReference type="SAM" id="Phobius"/>
    </source>
</evidence>
<dbReference type="HOGENOM" id="CLU_2632394_0_0_7"/>
<dbReference type="PaxDb" id="882-DVU_3040"/>
<gene>
    <name evidence="2" type="ordered locus">DVU_3040</name>
</gene>
<dbReference type="EMBL" id="AE017285">
    <property type="protein sequence ID" value="AAS97511.1"/>
    <property type="molecule type" value="Genomic_DNA"/>
</dbReference>
<keyword evidence="1" id="KW-0472">Membrane</keyword>
<name>Q726R6_NITV2</name>
<keyword evidence="3" id="KW-1185">Reference proteome</keyword>
<dbReference type="STRING" id="882.DVU_3040"/>
<accession>Q726R6</accession>
<reference evidence="2 3" key="1">
    <citation type="journal article" date="2004" name="Nat. Biotechnol.">
        <title>The genome sequence of the anaerobic, sulfate-reducing bacterium Desulfovibrio vulgaris Hildenborough.</title>
        <authorList>
            <person name="Heidelberg J.F."/>
            <person name="Seshadri R."/>
            <person name="Haveman S.A."/>
            <person name="Hemme C.L."/>
            <person name="Paulsen I.T."/>
            <person name="Kolonay J.F."/>
            <person name="Eisen J.A."/>
            <person name="Ward N."/>
            <person name="Methe B."/>
            <person name="Brinkac L.M."/>
            <person name="Daugherty S.C."/>
            <person name="Deboy R.T."/>
            <person name="Dodson R.J."/>
            <person name="Durkin A.S."/>
            <person name="Madupu R."/>
            <person name="Nelson W.C."/>
            <person name="Sullivan S.A."/>
            <person name="Fouts D."/>
            <person name="Haft D.H."/>
            <person name="Selengut J."/>
            <person name="Peterson J.D."/>
            <person name="Davidsen T.M."/>
            <person name="Zafar N."/>
            <person name="Zhou L."/>
            <person name="Radune D."/>
            <person name="Dimitrov G."/>
            <person name="Hance M."/>
            <person name="Tran K."/>
            <person name="Khouri H."/>
            <person name="Gill J."/>
            <person name="Utterback T.R."/>
            <person name="Feldblyum T.V."/>
            <person name="Wall J.D."/>
            <person name="Voordouw G."/>
            <person name="Fraser C.M."/>
        </authorList>
    </citation>
    <scope>NUCLEOTIDE SEQUENCE [LARGE SCALE GENOMIC DNA]</scope>
    <source>
        <strain evidence="3">ATCC 29579 / DSM 644 / NCIMB 8303 / VKM B-1760 / Hildenborough</strain>
    </source>
</reference>
<evidence type="ECO:0000313" key="3">
    <source>
        <dbReference type="Proteomes" id="UP000002194"/>
    </source>
</evidence>
<protein>
    <submittedName>
        <fullName evidence="2">Uncharacterized protein</fullName>
    </submittedName>
</protein>
<feature type="transmembrane region" description="Helical" evidence="1">
    <location>
        <begin position="15"/>
        <end position="33"/>
    </location>
</feature>
<keyword evidence="1" id="KW-0812">Transmembrane</keyword>
<sequence>MVGLLVDGRRTWRKPLLTLCGCYTVLPCIFLWFQKSRSVVAEAVHADGTGGAQAAFPVAARRKCAYCWRPVSSVWRW</sequence>
<evidence type="ECO:0000313" key="2">
    <source>
        <dbReference type="EMBL" id="AAS97511.1"/>
    </source>
</evidence>
<proteinExistence type="predicted"/>